<organism evidence="2">
    <name type="scientific">marine sediment metagenome</name>
    <dbReference type="NCBI Taxonomy" id="412755"/>
    <lineage>
        <taxon>unclassified sequences</taxon>
        <taxon>metagenomes</taxon>
        <taxon>ecological metagenomes</taxon>
    </lineage>
</organism>
<reference evidence="2" key="1">
    <citation type="journal article" date="2015" name="Nature">
        <title>Complex archaea that bridge the gap between prokaryotes and eukaryotes.</title>
        <authorList>
            <person name="Spang A."/>
            <person name="Saw J.H."/>
            <person name="Jorgensen S.L."/>
            <person name="Zaremba-Niedzwiedzka K."/>
            <person name="Martijn J."/>
            <person name="Lind A.E."/>
            <person name="van Eijk R."/>
            <person name="Schleper C."/>
            <person name="Guy L."/>
            <person name="Ettema T.J."/>
        </authorList>
    </citation>
    <scope>NUCLEOTIDE SEQUENCE</scope>
</reference>
<comment type="caution">
    <text evidence="2">The sequence shown here is derived from an EMBL/GenBank/DDBJ whole genome shotgun (WGS) entry which is preliminary data.</text>
</comment>
<dbReference type="AlphaFoldDB" id="A0A0F9JFC2"/>
<accession>A0A0F9JFC2</accession>
<keyword evidence="1" id="KW-0812">Transmembrane</keyword>
<keyword evidence="1" id="KW-1133">Transmembrane helix</keyword>
<proteinExistence type="predicted"/>
<sequence length="56" mass="6352">MAKGKKAKKKAKKKTKSFCLVIYKKVLQVLAIFVIGILGGYIKGRIDFFLKFCNLN</sequence>
<keyword evidence="1" id="KW-0472">Membrane</keyword>
<evidence type="ECO:0000313" key="2">
    <source>
        <dbReference type="EMBL" id="KKM60996.1"/>
    </source>
</evidence>
<feature type="transmembrane region" description="Helical" evidence="1">
    <location>
        <begin position="21"/>
        <end position="42"/>
    </location>
</feature>
<dbReference type="EMBL" id="LAZR01011572">
    <property type="protein sequence ID" value="KKM60996.1"/>
    <property type="molecule type" value="Genomic_DNA"/>
</dbReference>
<evidence type="ECO:0000256" key="1">
    <source>
        <dbReference type="SAM" id="Phobius"/>
    </source>
</evidence>
<name>A0A0F9JFC2_9ZZZZ</name>
<gene>
    <name evidence="2" type="ORF">LCGC14_1536180</name>
</gene>
<protein>
    <submittedName>
        <fullName evidence="2">Uncharacterized protein</fullName>
    </submittedName>
</protein>